<organism evidence="1 2">
    <name type="scientific">Aphis craccivora</name>
    <name type="common">Cowpea aphid</name>
    <dbReference type="NCBI Taxonomy" id="307492"/>
    <lineage>
        <taxon>Eukaryota</taxon>
        <taxon>Metazoa</taxon>
        <taxon>Ecdysozoa</taxon>
        <taxon>Arthropoda</taxon>
        <taxon>Hexapoda</taxon>
        <taxon>Insecta</taxon>
        <taxon>Pterygota</taxon>
        <taxon>Neoptera</taxon>
        <taxon>Paraneoptera</taxon>
        <taxon>Hemiptera</taxon>
        <taxon>Sternorrhyncha</taxon>
        <taxon>Aphidomorpha</taxon>
        <taxon>Aphidoidea</taxon>
        <taxon>Aphididae</taxon>
        <taxon>Aphidini</taxon>
        <taxon>Aphis</taxon>
        <taxon>Aphis</taxon>
    </lineage>
</organism>
<dbReference type="AlphaFoldDB" id="A0A6G0Y8J5"/>
<dbReference type="EMBL" id="VUJU01005429">
    <property type="protein sequence ID" value="KAF0751258.1"/>
    <property type="molecule type" value="Genomic_DNA"/>
</dbReference>
<reference evidence="1 2" key="1">
    <citation type="submission" date="2019-08" db="EMBL/GenBank/DDBJ databases">
        <title>Whole genome of Aphis craccivora.</title>
        <authorList>
            <person name="Voronova N.V."/>
            <person name="Shulinski R.S."/>
            <person name="Bandarenka Y.V."/>
            <person name="Zhorov D.G."/>
            <person name="Warner D."/>
        </authorList>
    </citation>
    <scope>NUCLEOTIDE SEQUENCE [LARGE SCALE GENOMIC DNA]</scope>
    <source>
        <strain evidence="1">180601</strain>
        <tissue evidence="1">Whole Body</tissue>
    </source>
</reference>
<accession>A0A6G0Y8J5</accession>
<evidence type="ECO:0000313" key="2">
    <source>
        <dbReference type="Proteomes" id="UP000478052"/>
    </source>
</evidence>
<keyword evidence="1" id="KW-0548">Nucleotidyltransferase</keyword>
<name>A0A6G0Y8J5_APHCR</name>
<keyword evidence="2" id="KW-1185">Reference proteome</keyword>
<comment type="caution">
    <text evidence="1">The sequence shown here is derived from an EMBL/GenBank/DDBJ whole genome shotgun (WGS) entry which is preliminary data.</text>
</comment>
<sequence length="115" mass="12842">MIPNVARRYLLPLKLDHYTSQMLTGHGDFQAQLYSFRLVNSPNCSCSIGGAETVAHVLLKFRRTQAHREALKATLYEEGVGWSPEDLNLTRNLGPVAGAEDRIQLQYSLLVVKGD</sequence>
<dbReference type="OrthoDB" id="6626711at2759"/>
<evidence type="ECO:0000313" key="1">
    <source>
        <dbReference type="EMBL" id="KAF0751258.1"/>
    </source>
</evidence>
<keyword evidence="1" id="KW-0808">Transferase</keyword>
<dbReference type="GO" id="GO:0003964">
    <property type="term" value="F:RNA-directed DNA polymerase activity"/>
    <property type="evidence" value="ECO:0007669"/>
    <property type="project" value="UniProtKB-KW"/>
</dbReference>
<protein>
    <submittedName>
        <fullName evidence="1">Reverse transcriptase domain-containing protein</fullName>
    </submittedName>
</protein>
<keyword evidence="1" id="KW-0695">RNA-directed DNA polymerase</keyword>
<proteinExistence type="predicted"/>
<dbReference type="Proteomes" id="UP000478052">
    <property type="component" value="Unassembled WGS sequence"/>
</dbReference>
<gene>
    <name evidence="1" type="ORF">FWK35_00013548</name>
</gene>